<dbReference type="InterPro" id="IPR010105">
    <property type="entry name" value="TonB_sidphr_rcpt"/>
</dbReference>
<gene>
    <name evidence="19" type="primary">bfrI</name>
    <name evidence="19" type="ORF">GCM10011494_21160</name>
</gene>
<dbReference type="GO" id="GO:0009279">
    <property type="term" value="C:cell outer membrane"/>
    <property type="evidence" value="ECO:0007669"/>
    <property type="project" value="UniProtKB-SubCell"/>
</dbReference>
<keyword evidence="5" id="KW-0410">Iron transport</keyword>
<keyword evidence="6 14" id="KW-0812">Transmembrane</keyword>
<keyword evidence="8" id="KW-0408">Iron</keyword>
<evidence type="ECO:0000256" key="10">
    <source>
        <dbReference type="ARBA" id="ARBA00023077"/>
    </source>
</evidence>
<dbReference type="SUPFAM" id="SSF56935">
    <property type="entry name" value="Porins"/>
    <property type="match status" value="1"/>
</dbReference>
<keyword evidence="4 14" id="KW-1134">Transmembrane beta strand</keyword>
<evidence type="ECO:0000256" key="3">
    <source>
        <dbReference type="ARBA" id="ARBA00022448"/>
    </source>
</evidence>
<dbReference type="InterPro" id="IPR036942">
    <property type="entry name" value="Beta-barrel_TonB_sf"/>
</dbReference>
<comment type="similarity">
    <text evidence="2 14 15">Belongs to the TonB-dependent receptor family.</text>
</comment>
<comment type="subcellular location">
    <subcellularLocation>
        <location evidence="1 14">Cell outer membrane</location>
        <topology evidence="1 14">Multi-pass membrane protein</topology>
    </subcellularLocation>
</comment>
<name>A0A916TSG1_9SPHN</name>
<evidence type="ECO:0000256" key="13">
    <source>
        <dbReference type="ARBA" id="ARBA00023237"/>
    </source>
</evidence>
<dbReference type="Pfam" id="PF00593">
    <property type="entry name" value="TonB_dep_Rec_b-barrel"/>
    <property type="match status" value="1"/>
</dbReference>
<protein>
    <submittedName>
        <fullName evidence="19">Ferrisiderophore receptor</fullName>
    </submittedName>
</protein>
<keyword evidence="13 14" id="KW-0998">Cell outer membrane</keyword>
<dbReference type="Proteomes" id="UP000608154">
    <property type="component" value="Unassembled WGS sequence"/>
</dbReference>
<evidence type="ECO:0000256" key="7">
    <source>
        <dbReference type="ARBA" id="ARBA00022729"/>
    </source>
</evidence>
<comment type="caution">
    <text evidence="19">The sequence shown here is derived from an EMBL/GenBank/DDBJ whole genome shotgun (WGS) entry which is preliminary data.</text>
</comment>
<evidence type="ECO:0000256" key="14">
    <source>
        <dbReference type="PROSITE-ProRule" id="PRU01360"/>
    </source>
</evidence>
<keyword evidence="9" id="KW-0406">Ion transport</keyword>
<keyword evidence="10 15" id="KW-0798">TonB box</keyword>
<organism evidence="19 20">
    <name type="scientific">Novosphingobium endophyticum</name>
    <dbReference type="NCBI Taxonomy" id="1955250"/>
    <lineage>
        <taxon>Bacteria</taxon>
        <taxon>Pseudomonadati</taxon>
        <taxon>Pseudomonadota</taxon>
        <taxon>Alphaproteobacteria</taxon>
        <taxon>Sphingomonadales</taxon>
        <taxon>Sphingomonadaceae</taxon>
        <taxon>Novosphingobium</taxon>
    </lineage>
</organism>
<dbReference type="PANTHER" id="PTHR32552:SF68">
    <property type="entry name" value="FERRICHROME OUTER MEMBRANE TRANSPORTER_PHAGE RECEPTOR"/>
    <property type="match status" value="1"/>
</dbReference>
<keyword evidence="12 19" id="KW-0675">Receptor</keyword>
<keyword evidence="3 14" id="KW-0813">Transport</keyword>
<dbReference type="NCBIfam" id="TIGR01783">
    <property type="entry name" value="TonB-siderophor"/>
    <property type="match status" value="1"/>
</dbReference>
<dbReference type="Pfam" id="PF07715">
    <property type="entry name" value="Plug"/>
    <property type="match status" value="1"/>
</dbReference>
<sequence length="707" mass="77266">MKSFRTLAVCCTALVSVPAFAADDAEAGASIIVTGDRAGSSLALKTDTPAIETPQPVTVIPEDLYTAQGAVSISDTLRYVAGVQANPYGPDGRVDGGFVRGINALQFRDGMRDIFSYYASIRADPYNFSSVQVIRGPASVLFGHGSLGGLINLESKKPEFETDGEVSLRYGSHDRKEALADLTGPLSSTVAARVVARVRDSGTQTDHVPDDRVLFSPSLTWQPTEETDVTLIGLYQEDDGGSTSQFLPLVGTILPNPNGRLKNSLFIGKPGWDRYDGRLLQGTALVSQSFGENVRLNLKARYIDSDLSYFTHYPDSYGNPANPYVQPGVIDPDTDQLARDPLQRTIGLYSDASKARMEIFSTDNNLQFDFNTGDAIRHTLLVGVDYLWNRVRKIGAYGYEYIDIYDIDYDSLSDYGGGFPDGAVPYEDTEQEQLGFYLQDQIRLIDRVSVVLGVRHDLVNSKSFGVEAFDDSATSFRAGIIGEVVRGVSPFFSYTESFEPIAGTASDGNPFRPKQGHQFEGGIKFHPTDATLVTVTAYHIKENNRPVDDPSTADPLDQMQAGSLTSKGIELEGNAVLPGKLQLLANFSYNEAEVEGTEVQLDNVPKYNASLWATRPFELGEDLSLLLGGGVRYTGAHRSYGPAFPDGVRTPGYTLVDALAELSWQNWSFRINATNLLGKRFYSACLARGDCFMGEERNVFGTVSYHF</sequence>
<evidence type="ECO:0000256" key="12">
    <source>
        <dbReference type="ARBA" id="ARBA00023170"/>
    </source>
</evidence>
<dbReference type="Gene3D" id="2.40.170.20">
    <property type="entry name" value="TonB-dependent receptor, beta-barrel domain"/>
    <property type="match status" value="1"/>
</dbReference>
<dbReference type="GO" id="GO:0015891">
    <property type="term" value="P:siderophore transport"/>
    <property type="evidence" value="ECO:0007669"/>
    <property type="project" value="InterPro"/>
</dbReference>
<evidence type="ECO:0000256" key="6">
    <source>
        <dbReference type="ARBA" id="ARBA00022692"/>
    </source>
</evidence>
<feature type="signal peptide" evidence="16">
    <location>
        <begin position="1"/>
        <end position="21"/>
    </location>
</feature>
<feature type="chain" id="PRO_5037115773" evidence="16">
    <location>
        <begin position="22"/>
        <end position="707"/>
    </location>
</feature>
<feature type="domain" description="TonB-dependent receptor plug" evidence="18">
    <location>
        <begin position="51"/>
        <end position="149"/>
    </location>
</feature>
<dbReference type="AlphaFoldDB" id="A0A916TSG1"/>
<dbReference type="EMBL" id="BMHK01000012">
    <property type="protein sequence ID" value="GGC02348.1"/>
    <property type="molecule type" value="Genomic_DNA"/>
</dbReference>
<evidence type="ECO:0000256" key="1">
    <source>
        <dbReference type="ARBA" id="ARBA00004571"/>
    </source>
</evidence>
<dbReference type="InterPro" id="IPR000531">
    <property type="entry name" value="Beta-barrel_TonB"/>
</dbReference>
<evidence type="ECO:0000256" key="11">
    <source>
        <dbReference type="ARBA" id="ARBA00023136"/>
    </source>
</evidence>
<dbReference type="PANTHER" id="PTHR32552">
    <property type="entry name" value="FERRICHROME IRON RECEPTOR-RELATED"/>
    <property type="match status" value="1"/>
</dbReference>
<keyword evidence="20" id="KW-1185">Reference proteome</keyword>
<dbReference type="GO" id="GO:0015344">
    <property type="term" value="F:siderophore uptake transmembrane transporter activity"/>
    <property type="evidence" value="ECO:0007669"/>
    <property type="project" value="TreeGrafter"/>
</dbReference>
<evidence type="ECO:0000259" key="17">
    <source>
        <dbReference type="Pfam" id="PF00593"/>
    </source>
</evidence>
<evidence type="ECO:0000256" key="4">
    <source>
        <dbReference type="ARBA" id="ARBA00022452"/>
    </source>
</evidence>
<keyword evidence="7 16" id="KW-0732">Signal</keyword>
<evidence type="ECO:0000256" key="15">
    <source>
        <dbReference type="RuleBase" id="RU003357"/>
    </source>
</evidence>
<evidence type="ECO:0000313" key="19">
    <source>
        <dbReference type="EMBL" id="GGC02348.1"/>
    </source>
</evidence>
<dbReference type="RefSeq" id="WP_188771259.1">
    <property type="nucleotide sequence ID" value="NZ_BMHK01000012.1"/>
</dbReference>
<dbReference type="InterPro" id="IPR012910">
    <property type="entry name" value="Plug_dom"/>
</dbReference>
<evidence type="ECO:0000256" key="2">
    <source>
        <dbReference type="ARBA" id="ARBA00009810"/>
    </source>
</evidence>
<dbReference type="PROSITE" id="PS52016">
    <property type="entry name" value="TONB_DEPENDENT_REC_3"/>
    <property type="match status" value="1"/>
</dbReference>
<evidence type="ECO:0000256" key="9">
    <source>
        <dbReference type="ARBA" id="ARBA00023065"/>
    </source>
</evidence>
<reference evidence="19" key="1">
    <citation type="journal article" date="2014" name="Int. J. Syst. Evol. Microbiol.">
        <title>Complete genome sequence of Corynebacterium casei LMG S-19264T (=DSM 44701T), isolated from a smear-ripened cheese.</title>
        <authorList>
            <consortium name="US DOE Joint Genome Institute (JGI-PGF)"/>
            <person name="Walter F."/>
            <person name="Albersmeier A."/>
            <person name="Kalinowski J."/>
            <person name="Ruckert C."/>
        </authorList>
    </citation>
    <scope>NUCLEOTIDE SEQUENCE</scope>
    <source>
        <strain evidence="19">CGMCC 1.15095</strain>
    </source>
</reference>
<proteinExistence type="inferred from homology"/>
<dbReference type="GO" id="GO:0038023">
    <property type="term" value="F:signaling receptor activity"/>
    <property type="evidence" value="ECO:0007669"/>
    <property type="project" value="InterPro"/>
</dbReference>
<evidence type="ECO:0000259" key="18">
    <source>
        <dbReference type="Pfam" id="PF07715"/>
    </source>
</evidence>
<evidence type="ECO:0000256" key="16">
    <source>
        <dbReference type="SAM" id="SignalP"/>
    </source>
</evidence>
<keyword evidence="11 14" id="KW-0472">Membrane</keyword>
<dbReference type="CDD" id="cd01347">
    <property type="entry name" value="ligand_gated_channel"/>
    <property type="match status" value="1"/>
</dbReference>
<evidence type="ECO:0000256" key="5">
    <source>
        <dbReference type="ARBA" id="ARBA00022496"/>
    </source>
</evidence>
<dbReference type="InterPro" id="IPR039426">
    <property type="entry name" value="TonB-dep_rcpt-like"/>
</dbReference>
<accession>A0A916TSG1</accession>
<evidence type="ECO:0000256" key="8">
    <source>
        <dbReference type="ARBA" id="ARBA00023004"/>
    </source>
</evidence>
<dbReference type="Gene3D" id="2.170.130.10">
    <property type="entry name" value="TonB-dependent receptor, plug domain"/>
    <property type="match status" value="1"/>
</dbReference>
<reference evidence="19" key="2">
    <citation type="submission" date="2020-09" db="EMBL/GenBank/DDBJ databases">
        <authorList>
            <person name="Sun Q."/>
            <person name="Zhou Y."/>
        </authorList>
    </citation>
    <scope>NUCLEOTIDE SEQUENCE</scope>
    <source>
        <strain evidence="19">CGMCC 1.15095</strain>
    </source>
</reference>
<feature type="domain" description="TonB-dependent receptor-like beta-barrel" evidence="17">
    <location>
        <begin position="221"/>
        <end position="676"/>
    </location>
</feature>
<dbReference type="InterPro" id="IPR037066">
    <property type="entry name" value="Plug_dom_sf"/>
</dbReference>
<evidence type="ECO:0000313" key="20">
    <source>
        <dbReference type="Proteomes" id="UP000608154"/>
    </source>
</evidence>